<accession>A0A6T9Y4Y0</accession>
<dbReference type="EMBL" id="LR812090">
    <property type="protein sequence ID" value="CAB9493764.1"/>
    <property type="molecule type" value="Genomic_DNA"/>
</dbReference>
<evidence type="ECO:0000313" key="3">
    <source>
        <dbReference type="Proteomes" id="UP000509458"/>
    </source>
</evidence>
<feature type="signal peptide" evidence="1">
    <location>
        <begin position="1"/>
        <end position="31"/>
    </location>
</feature>
<gene>
    <name evidence="2" type="ORF">ALFOR1_30693</name>
</gene>
<dbReference type="AlphaFoldDB" id="A0A6T9Y4Y0"/>
<evidence type="ECO:0000313" key="2">
    <source>
        <dbReference type="EMBL" id="CAB9493764.1"/>
    </source>
</evidence>
<evidence type="ECO:0000256" key="1">
    <source>
        <dbReference type="SAM" id="SignalP"/>
    </source>
</evidence>
<reference evidence="2 3" key="1">
    <citation type="submission" date="2020-06" db="EMBL/GenBank/DDBJ databases">
        <authorList>
            <person name="Duchaud E."/>
        </authorList>
    </citation>
    <scope>NUCLEOTIDE SEQUENCE [LARGE SCALE GENOMIC DNA]</scope>
    <source>
        <strain evidence="2">Alteromonas fortis</strain>
    </source>
</reference>
<dbReference type="Proteomes" id="UP000509458">
    <property type="component" value="Chromosome"/>
</dbReference>
<dbReference type="RefSeq" id="WP_179983243.1">
    <property type="nucleotide sequence ID" value="NZ_LR812090.1"/>
</dbReference>
<keyword evidence="1" id="KW-0732">Signal</keyword>
<feature type="chain" id="PRO_5029650245" evidence="1">
    <location>
        <begin position="32"/>
        <end position="138"/>
    </location>
</feature>
<name>A0A6T9Y4Y0_ALTMA</name>
<sequence>MMALFGRGKAKSTGLPVAALAIALSSAIGCAASKETELHKAITNSTSASQKQTIENTISNWFGGIPITVADNVFSKASNITIERKAKIDSRGLPVEGRHDSPVYSFTLLSNGKHCLLRNDQTGELAKLENVKCYPNHD</sequence>
<proteinExistence type="predicted"/>
<organism evidence="2 3">
    <name type="scientific">Alteromonas macleodii</name>
    <name type="common">Pseudoalteromonas macleodii</name>
    <dbReference type="NCBI Taxonomy" id="28108"/>
    <lineage>
        <taxon>Bacteria</taxon>
        <taxon>Pseudomonadati</taxon>
        <taxon>Pseudomonadota</taxon>
        <taxon>Gammaproteobacteria</taxon>
        <taxon>Alteromonadales</taxon>
        <taxon>Alteromonadaceae</taxon>
        <taxon>Alteromonas/Salinimonas group</taxon>
        <taxon>Alteromonas</taxon>
    </lineage>
</organism>
<protein>
    <submittedName>
        <fullName evidence="2">Uncharacterized protein</fullName>
    </submittedName>
</protein>
<dbReference type="PROSITE" id="PS51257">
    <property type="entry name" value="PROKAR_LIPOPROTEIN"/>
    <property type="match status" value="1"/>
</dbReference>